<organism evidence="1 2">
    <name type="scientific">Vagococcus silagei</name>
    <dbReference type="NCBI Taxonomy" id="2508885"/>
    <lineage>
        <taxon>Bacteria</taxon>
        <taxon>Bacillati</taxon>
        <taxon>Bacillota</taxon>
        <taxon>Bacilli</taxon>
        <taxon>Lactobacillales</taxon>
        <taxon>Enterococcaceae</taxon>
        <taxon>Vagococcus</taxon>
    </lineage>
</organism>
<evidence type="ECO:0000313" key="1">
    <source>
        <dbReference type="EMBL" id="THB60641.1"/>
    </source>
</evidence>
<reference evidence="1 2" key="1">
    <citation type="submission" date="2019-01" db="EMBL/GenBank/DDBJ databases">
        <title>Vagococcus silagei sp. nov. isolated from brewer's grain.</title>
        <authorList>
            <person name="Guu J.-R."/>
        </authorList>
    </citation>
    <scope>NUCLEOTIDE SEQUENCE [LARGE SCALE GENOMIC DNA]</scope>
    <source>
        <strain evidence="1 2">2B-2</strain>
    </source>
</reference>
<dbReference type="Proteomes" id="UP000310506">
    <property type="component" value="Unassembled WGS sequence"/>
</dbReference>
<dbReference type="EMBL" id="SDGV01000019">
    <property type="protein sequence ID" value="THB60641.1"/>
    <property type="molecule type" value="Genomic_DNA"/>
</dbReference>
<protein>
    <submittedName>
        <fullName evidence="1">Uncharacterized protein</fullName>
    </submittedName>
</protein>
<proteinExistence type="predicted"/>
<dbReference type="RefSeq" id="WP_136137398.1">
    <property type="nucleotide sequence ID" value="NZ_SDGV01000019.1"/>
</dbReference>
<gene>
    <name evidence="1" type="ORF">ESZ54_09240</name>
</gene>
<evidence type="ECO:0000313" key="2">
    <source>
        <dbReference type="Proteomes" id="UP000310506"/>
    </source>
</evidence>
<keyword evidence="2" id="KW-1185">Reference proteome</keyword>
<dbReference type="OrthoDB" id="2200208at2"/>
<accession>A0A4S3B0V1</accession>
<name>A0A4S3B0V1_9ENTE</name>
<dbReference type="AlphaFoldDB" id="A0A4S3B0V1"/>
<sequence length="941" mass="103433">MGKKVLRLMSILMVFIGMIGFSQKFDAATGISNESALKRAMSSGADGEYFLENSFSFSKTVEVKGNKVLDLNNQTLSTGTGTSDQFEILDSNSEFTLKNGTVTGGNTANVGGSGSGFILAKAKVLNNKIYIENITHTSEGGFILANGSDVYFNGINNATNGRFNVRAGNMYFESGKFTGTTTTSGSQNPNSTGSGGINLSFNGYKANLRSGKDRDLIIEKDAEVILDNKNTSSLNYANNIGNFDYMKIKGILNATAVGTSLRTTAAHHTLGDGKNKSGRSEIHVEPGSTFKVSSTADGSNKYGTLYTYSTGLYVNNPKTFDMRYFADGLFFYHWPQGPKGYFDVKNMDIAVWDKESRGIGNPRKENIWQDVEQFTIDGFDDTKGERGRGVVTSSIPDLANRFDINTYSRISNDVRLPKIEVDDVKQIGDTYQISNASRELKGSVNYVLPDGSKVGGVANANVKVTIGGRVFETETDEAGKWSFPYSNTHTSNSINFSSLSGGSAVTFDVVDKDKRVDQAKGVIVDDIAPKGKGKLLIVDQNSEEGTGANRIPKDPKLALASYSDETTSTSGIKVNYQTLESERKELTKELGYYPDRLKVSIKDDANNENIVPIPVLVKKSGETIKDSYATATDFTYDYNDWKKATTEERKAIVREQGNVKVYDVNQSTYEVTEVPNDSPQVSISWNPEPWEPKSKLPIKITYKSYTRPIEAYLDVKEVKMKVNYYLAGTETPIYSNLESKDPKAGKTIERIVPGNSIDSTLTDLIASGEIDVMSDYYNLTTPKYKVYVDGAEVASDTVPGKDFTVNYQFSGVIMFDKVGKIDFGKFNVAKSTSEHKAASTTLPSQELTIVNTIPNEKWRLSAKMDEAIENKNNNRKFHGRLLFNDYILNDSGLDVMTQAELDTPLTVINLGDVLELQQKSGNLRGQYEGKIEWSLVSGPLF</sequence>
<comment type="caution">
    <text evidence="1">The sequence shown here is derived from an EMBL/GenBank/DDBJ whole genome shotgun (WGS) entry which is preliminary data.</text>
</comment>